<dbReference type="eggNOG" id="COG2931">
    <property type="taxonomic scope" value="Bacteria"/>
</dbReference>
<evidence type="ECO:0000256" key="1">
    <source>
        <dbReference type="ARBA" id="ARBA00004370"/>
    </source>
</evidence>
<evidence type="ECO:0000256" key="8">
    <source>
        <dbReference type="SAM" id="MobiDB-lite"/>
    </source>
</evidence>
<dbReference type="Gene3D" id="2.150.10.10">
    <property type="entry name" value="Serralysin-like metalloprotease, C-terminal"/>
    <property type="match status" value="3"/>
</dbReference>
<dbReference type="GO" id="GO:0090729">
    <property type="term" value="F:toxin activity"/>
    <property type="evidence" value="ECO:0007669"/>
    <property type="project" value="UniProtKB-KW"/>
</dbReference>
<dbReference type="Pfam" id="PF00353">
    <property type="entry name" value="HemolysinCabind"/>
    <property type="match status" value="10"/>
</dbReference>
<sequence length="2885" mass="282484">MSLTAGSIAFTGFNADGADNLAFVVLEPIVAGTEIYFTDAEWTGSAFNAGESRLTWTATSDLAAGTVVTLDNLYDTSPPTTNIGTISFSLSSFLQVDNVNEIIYAYVGTPSTPTAFLAAIANDSFANGFGTLDGTGLIEGVTAISLFGNDADADIGAYNGPRVGPSNFADYLPLINDRANWITQDAGGNQNADGVAPDAPFPTTAFLGDPNTQFIGFAANSLTVSQSEGDVGTRAFTFTVERSGTGGTLGEVSFSGVLIPGSTDADDFGGALPTTFSGTIADGASSAVVTIVVSGDAGYEPDQSFALVLKTASNAAAPVAIGASYGGASDTATGTIVNDDTVQFVNFSDGSLALSQAEGNVGALNTLTFVVERSGTAGTTGDLAFSGTVTLGTASDSDFGGPVPVGFSGVIPAGQSTATVTLTIAGDIEIESSETVILELTAVSNAEANTALGSGAVATGIIANDDLTLAAGQTLVVPLVIAGSEHFVVEAGATVQSGLQFADLTTGAALDNAGTILSDTGSVPVAGTSQLTTGDITILNRETGVIRAAEFGSGAIVLTSSDSSGDASTFVLDNAGLIDGGNGVSLRLTDLDFDSVVIHNRQTGEIIGELRAAEGIRRVDGVAVGNPDIVKIYNDGRIVILPDANGEYGGDAIDFASGGGTVVNSATGYIEGSRHGITGNRGSIVENDGTIVGRNGSAINIDNDGTESQRVHVTNHGTLQGKSAAYDDSDGDAIDADGLLTLDNYGTIEGLGANGYHNGEPNVSEGLAIGGGTIRNYAGATIYGYGRAIQADDSENGGALAQTTIVNSGLIQGDGHGPEGVTPEEEELFAGRIRGGEAINLVGDWADSVSNSATGVIIGGVKLGGGADTLVNDGNMTATGGSAVDLGDGDDLFVNRGTVTGDVLAGAGNDEIINVSTGRILGDLVMGDGNDKLGNSGLIVGDIEMGDGDDVVNLYVGTSVGGTIVLGSGNDLLTASANGDFVVDAGDGDDTVAFGDGDDQVKGGAGNDMLYGGGDDDFVSGGEGDDYLQGNAGDDELLGGAGNDTLLGGAGDDTIDGGDGIDTADYAFDIAGVTVDLSAGEASGDDAGYDTLVAIENVTGGAGDDTLIGDGNANVLSGGAGDDVLSGGGGADTLIGGDGDDVLLAGALDAVLAGAGDDRIEVTTDGGAPATIDGGDGDDILRLAGAGAGALDATAAVETLIVTGGTWTVAGSAAYDDITIGTGATVTSQIVLSDSDLLTIDVGGAVTTSTTSTQPSILWNGPSAGAVIDNSGTISQTYSGGTAIADGQAAVGGEWNLTIHNRAGGVVSAKTAIDLSLDLGGGSIDIVNEGVIASSVTNGVAVSLLGANGAAALTNATSGELSSIGNTVVVNGNLQGGTTTIENAGSISSSQGNGVSINATNGDVALVNSGTISASSASKYAVEAAVSNGTVAIDNGGAIGKMSLQTRTATAAITLDNHEGGSIGAVALSLSATGSAITLANHEGASIASVTTASSSAGEVTIINDGTLGATTLGGAANLVNSATGVITGGEQILKLASGGNVSITNEGLIESTTAKKTAVYLSSTSVVDLTIDNAAGAVMTSAGDTLRTITRNGSTVVVNNDGTIQSTSGTTTGSAVSLTISSGGGTSILNNGVTGVIRSNGKEIVVVTAPEVVNAGQIYATGYKSDAVVATVVDNLAGGLIEGSRHAITGEAGATVTNAAGATLRGRDGSGINIDNDATVAETVYVTNHGLISGEAVDGGGLDSESDGDAIDVDGLLVLDNYGTIQGLGADGYHKGEPNVSEGIAIGGGTIRNYAGATIYGYGRAIQADDSENGGALAQTTIANAGLIQGDGHGPEGVTPEDEELFAGRIRGGEAINLVGDWADSVSNSATGVIIGGVKMGGGADTLVNDGSMTATGGSAVDLGDGDDLFVNRGTVTGDVLAGAGNDEVINVSTGRIIGDLVMGDGNDKLGQSGVMSGDVDMGDGDDVVNLYVGASVGGAVLLGSGNDLLTASAYGDFVVDAGDGDDTVAFGDGDDQVKGGAGNDMLYGGGGDDFVSGGDGDDYLQGNAGDDELLGGAGNDTLLGGAGDDTLDGGDGIDTADYAFDLAGITVDFAAGTVVGDDQGADELIDIEKVIGGAGDDLFIVAAGGSIPAGIDGGDGDDTVVLGGSGSATLAATTAVESLEVAGGSWKVTNSAAYTDITIENGATVTSTIFVSGTDHVVVEAGGTISSNTVGSNGGAINWNDVSTDVVIDNYGTMTAGGNSGQVIRSTATTTTGDPRHITINNYEGGVMTASAGVLTIGSRLSSGSIVVNNDGLMEATAAAGRALSFVSTTMPVVVNNGATGVIRAVAGQDVIACSEGMIIRNAGQIVNAAEVAGGSTGGDAIEAWVNVVIDNLAGGLIEGNRHGITGEEEITITNAEGAVISGRNGSGINFDTTLAGDGPVVVTNYGTIRGAAERNVPDTTASDIDGDGIDVDAAVFIENYGRIEALGAKGYKKGAENFSEGIAAGGGEIRNHVGASIYSVDHAILVDNGSGGWGYLATVIQNDGSIEGRDGFGIKLVGDFDDTLTSTGTIIGGNGTAIDMGGGNDIVALSGASAVTGKILLGAGDDVFTGAAQAETVDGGAGADMISGGAGDDVLDGGDGDDLLRGGDGDDTIVGGEGFDVLDLSDATGAVTLNLAAGTVSGAGIGTDHFSSIESFVFGAGNDVITGGNGDDSLDGGAGNDTIAGGNGNDTLSGGDGNDAIDGGSGNDIVDGGLGNDTLKGGSGNDVIAAGDGDDTVDAGSGDDIVTGGLGNDTLKGGSGADIITGGAGNDILTGGSGADVFVFAAGFGKDTVTDFVTTGSSADLLQFSTDMFADFADVMSHTAQVGSSVVVTLDADTSITLANVQMTSLAADDFRFV</sequence>
<dbReference type="InterPro" id="IPR038081">
    <property type="entry name" value="CalX-like_sf"/>
</dbReference>
<evidence type="ECO:0000256" key="5">
    <source>
        <dbReference type="ARBA" id="ARBA00022737"/>
    </source>
</evidence>
<dbReference type="PROSITE" id="PS00330">
    <property type="entry name" value="HEMOLYSIN_CALCIUM"/>
    <property type="match status" value="10"/>
</dbReference>
<evidence type="ECO:0000256" key="2">
    <source>
        <dbReference type="ARBA" id="ARBA00004613"/>
    </source>
</evidence>
<dbReference type="InterPro" id="IPR018511">
    <property type="entry name" value="Hemolysin-typ_Ca-bd_CS"/>
</dbReference>
<dbReference type="PRINTS" id="PR01488">
    <property type="entry name" value="RTXTOXINA"/>
</dbReference>
<keyword evidence="7" id="KW-0472">Membrane</keyword>
<keyword evidence="3" id="KW-0964">Secreted</keyword>
<keyword evidence="5" id="KW-0677">Repeat</keyword>
<evidence type="ECO:0000313" key="9">
    <source>
        <dbReference type="EMBL" id="ABD05515.1"/>
    </source>
</evidence>
<dbReference type="InterPro" id="IPR003995">
    <property type="entry name" value="RTX_toxin_determinant-A"/>
</dbReference>
<dbReference type="InterPro" id="IPR011049">
    <property type="entry name" value="Serralysin-like_metalloprot_C"/>
</dbReference>
<gene>
    <name evidence="9" type="ordered locus">RPB_0804</name>
</gene>
<reference evidence="9 10" key="1">
    <citation type="submission" date="2006-01" db="EMBL/GenBank/DDBJ databases">
        <title>Complete sequence of Rhodopseudomonas palustris HaA2.</title>
        <authorList>
            <consortium name="US DOE Joint Genome Institute"/>
            <person name="Copeland A."/>
            <person name="Lucas S."/>
            <person name="Lapidus A."/>
            <person name="Barry K."/>
            <person name="Detter J.C."/>
            <person name="Glavina T."/>
            <person name="Hammon N."/>
            <person name="Israni S."/>
            <person name="Pitluck S."/>
            <person name="Chain P."/>
            <person name="Malfatti S."/>
            <person name="Shin M."/>
            <person name="Vergez L."/>
            <person name="Schmutz J."/>
            <person name="Larimer F."/>
            <person name="Land M."/>
            <person name="Hauser L."/>
            <person name="Pelletier D.A."/>
            <person name="Kyrpides N."/>
            <person name="Anderson I."/>
            <person name="Oda Y."/>
            <person name="Harwood C.S."/>
            <person name="Richardson P."/>
        </authorList>
    </citation>
    <scope>NUCLEOTIDE SEQUENCE [LARGE SCALE GENOMIC DNA]</scope>
    <source>
        <strain evidence="9 10">HaA2</strain>
    </source>
</reference>
<dbReference type="KEGG" id="rpb:RPB_0804"/>
<accession>Q2J1Z5</accession>
<dbReference type="PANTHER" id="PTHR38340">
    <property type="entry name" value="S-LAYER PROTEIN"/>
    <property type="match status" value="1"/>
</dbReference>
<evidence type="ECO:0000256" key="6">
    <source>
        <dbReference type="ARBA" id="ARBA00023026"/>
    </source>
</evidence>
<comment type="subcellular location">
    <subcellularLocation>
        <location evidence="1">Membrane</location>
    </subcellularLocation>
    <subcellularLocation>
        <location evidence="2">Secreted</location>
    </subcellularLocation>
</comment>
<keyword evidence="10" id="KW-1185">Reference proteome</keyword>
<evidence type="ECO:0000313" key="10">
    <source>
        <dbReference type="Proteomes" id="UP000008809"/>
    </source>
</evidence>
<dbReference type="Proteomes" id="UP000008809">
    <property type="component" value="Chromosome"/>
</dbReference>
<dbReference type="GO" id="GO:0005576">
    <property type="term" value="C:extracellular region"/>
    <property type="evidence" value="ECO:0007669"/>
    <property type="project" value="UniProtKB-SubCell"/>
</dbReference>
<dbReference type="SUPFAM" id="SSF51120">
    <property type="entry name" value="beta-Roll"/>
    <property type="match status" value="5"/>
</dbReference>
<dbReference type="PANTHER" id="PTHR38340:SF1">
    <property type="entry name" value="S-LAYER PROTEIN"/>
    <property type="match status" value="1"/>
</dbReference>
<keyword evidence="6" id="KW-0843">Virulence</keyword>
<evidence type="ECO:0000256" key="3">
    <source>
        <dbReference type="ARBA" id="ARBA00022525"/>
    </source>
</evidence>
<dbReference type="HOGENOM" id="CLU_227512_0_0_5"/>
<dbReference type="OrthoDB" id="8143322at2"/>
<dbReference type="EMBL" id="CP000250">
    <property type="protein sequence ID" value="ABD05515.1"/>
    <property type="molecule type" value="Genomic_DNA"/>
</dbReference>
<feature type="region of interest" description="Disordered" evidence="8">
    <location>
        <begin position="2698"/>
        <end position="2733"/>
    </location>
</feature>
<dbReference type="Gene3D" id="2.160.20.160">
    <property type="match status" value="2"/>
</dbReference>
<dbReference type="eggNOG" id="COG4625">
    <property type="taxonomic scope" value="Bacteria"/>
</dbReference>
<dbReference type="InterPro" id="IPR050557">
    <property type="entry name" value="RTX_toxin/Mannuronan_C5-epim"/>
</dbReference>
<dbReference type="PRINTS" id="PR00313">
    <property type="entry name" value="CABNDNGRPT"/>
</dbReference>
<keyword evidence="4" id="KW-0800">Toxin</keyword>
<dbReference type="Gene3D" id="2.60.40.2030">
    <property type="match status" value="2"/>
</dbReference>
<protein>
    <submittedName>
        <fullName evidence="9">Hemolysin-type calcium-binding region</fullName>
    </submittedName>
</protein>
<dbReference type="InterPro" id="IPR001343">
    <property type="entry name" value="Hemolysn_Ca-bd"/>
</dbReference>
<dbReference type="STRING" id="316058.RPB_0804"/>
<dbReference type="GO" id="GO:0016020">
    <property type="term" value="C:membrane"/>
    <property type="evidence" value="ECO:0007669"/>
    <property type="project" value="UniProtKB-SubCell"/>
</dbReference>
<proteinExistence type="predicted"/>
<dbReference type="RefSeq" id="WP_011439704.1">
    <property type="nucleotide sequence ID" value="NC_007778.1"/>
</dbReference>
<dbReference type="eggNOG" id="COG2374">
    <property type="taxonomic scope" value="Bacteria"/>
</dbReference>
<evidence type="ECO:0000256" key="7">
    <source>
        <dbReference type="ARBA" id="ARBA00023136"/>
    </source>
</evidence>
<evidence type="ECO:0000256" key="4">
    <source>
        <dbReference type="ARBA" id="ARBA00022656"/>
    </source>
</evidence>
<dbReference type="GO" id="GO:0005509">
    <property type="term" value="F:calcium ion binding"/>
    <property type="evidence" value="ECO:0007669"/>
    <property type="project" value="InterPro"/>
</dbReference>
<name>Q2J1Z5_RHOP2</name>
<organism evidence="9 10">
    <name type="scientific">Rhodopseudomonas palustris (strain HaA2)</name>
    <dbReference type="NCBI Taxonomy" id="316058"/>
    <lineage>
        <taxon>Bacteria</taxon>
        <taxon>Pseudomonadati</taxon>
        <taxon>Pseudomonadota</taxon>
        <taxon>Alphaproteobacteria</taxon>
        <taxon>Hyphomicrobiales</taxon>
        <taxon>Nitrobacteraceae</taxon>
        <taxon>Rhodopseudomonas</taxon>
    </lineage>
</organism>
<dbReference type="SUPFAM" id="SSF141072">
    <property type="entry name" value="CalX-like"/>
    <property type="match status" value="2"/>
</dbReference>